<keyword evidence="12" id="KW-1185">Reference proteome</keyword>
<dbReference type="Pfam" id="PF01541">
    <property type="entry name" value="GIY-YIG"/>
    <property type="match status" value="1"/>
</dbReference>
<evidence type="ECO:0000313" key="11">
    <source>
        <dbReference type="EMBL" id="KAJ1647637.1"/>
    </source>
</evidence>
<feature type="domain" description="GIY-YIG" evidence="10">
    <location>
        <begin position="33"/>
        <end position="115"/>
    </location>
</feature>
<comment type="subunit">
    <text evidence="8">Forms a heterodimer with SLX4.</text>
</comment>
<dbReference type="GO" id="GO:0017108">
    <property type="term" value="F:5'-flap endonuclease activity"/>
    <property type="evidence" value="ECO:0007669"/>
    <property type="project" value="InterPro"/>
</dbReference>
<keyword evidence="4 8" id="KW-0378">Hydrolase</keyword>
<accession>A0A9W7XM37</accession>
<dbReference type="InterPro" id="IPR000305">
    <property type="entry name" value="GIY-YIG_endonuc"/>
</dbReference>
<dbReference type="PANTHER" id="PTHR20208">
    <property type="entry name" value="STRUCTURE-SPECIFIC ENDONUCLEASE SUBUNIT SLX1"/>
    <property type="match status" value="1"/>
</dbReference>
<proteinExistence type="inferred from homology"/>
<comment type="cofactor">
    <cofactor evidence="8">
        <name>a divalent metal cation</name>
        <dbReference type="ChEBI" id="CHEBI:60240"/>
    </cofactor>
</comment>
<keyword evidence="1 8" id="KW-0540">Nuclease</keyword>
<evidence type="ECO:0000259" key="10">
    <source>
        <dbReference type="PROSITE" id="PS50164"/>
    </source>
</evidence>
<dbReference type="HAMAP" id="MF_03100">
    <property type="entry name" value="Endonuc_su_Slx1"/>
    <property type="match status" value="1"/>
</dbReference>
<dbReference type="InterPro" id="IPR027520">
    <property type="entry name" value="Slx1"/>
</dbReference>
<evidence type="ECO:0000313" key="12">
    <source>
        <dbReference type="Proteomes" id="UP001145021"/>
    </source>
</evidence>
<dbReference type="AlphaFoldDB" id="A0A9W7XM37"/>
<dbReference type="EMBL" id="JANBOH010000024">
    <property type="protein sequence ID" value="KAJ1647637.1"/>
    <property type="molecule type" value="Genomic_DNA"/>
</dbReference>
<organism evidence="11 12">
    <name type="scientific">Coemansia asiatica</name>
    <dbReference type="NCBI Taxonomy" id="1052880"/>
    <lineage>
        <taxon>Eukaryota</taxon>
        <taxon>Fungi</taxon>
        <taxon>Fungi incertae sedis</taxon>
        <taxon>Zoopagomycota</taxon>
        <taxon>Kickxellomycotina</taxon>
        <taxon>Kickxellomycetes</taxon>
        <taxon>Kickxellales</taxon>
        <taxon>Kickxellaceae</taxon>
        <taxon>Coemansia</taxon>
    </lineage>
</organism>
<sequence>MHRAAQPSSEPDEPSELNELNGPAAVQPSTMCVFYCCYMLRSLKPGVRDYVYVGSTPNPVRRLRQHNGEISAGAFTTRSRRPWEMLLVVHGFPSKAAALQFEWAWQNPHMSRHSTLDAVPFDVKRVLYGPAQKRLATKMLALCVMLAVPPFARWPLSITCPDRHLFDKVNDLAKQHGVPKHICIGNADIALAFKNAPLTWSYLGPPAPDEKCCICNCLLDEIRPWGACGSCPAAWHLFCLANSCAGGKGAPLLPTTAGCVLCGTGVVWGQLARAFVQPE</sequence>
<evidence type="ECO:0000256" key="4">
    <source>
        <dbReference type="ARBA" id="ARBA00022801"/>
    </source>
</evidence>
<dbReference type="PANTHER" id="PTHR20208:SF10">
    <property type="entry name" value="STRUCTURE-SPECIFIC ENDONUCLEASE SUBUNIT SLX1"/>
    <property type="match status" value="1"/>
</dbReference>
<comment type="function">
    <text evidence="8">Catalytic subunit of the SLX1-SLX4 structure-specific endonuclease that resolves DNA secondary structures generated during DNA repair and recombination. Has endonuclease activity towards branched DNA substrates, introducing single-strand cuts in duplex DNA close to junctions with ss-DNA.</text>
</comment>
<evidence type="ECO:0000256" key="7">
    <source>
        <dbReference type="ARBA" id="ARBA00023242"/>
    </source>
</evidence>
<feature type="region of interest" description="Disordered" evidence="9">
    <location>
        <begin position="1"/>
        <end position="22"/>
    </location>
</feature>
<dbReference type="SUPFAM" id="SSF82771">
    <property type="entry name" value="GIY-YIG endonuclease"/>
    <property type="match status" value="1"/>
</dbReference>
<dbReference type="Gene3D" id="3.30.40.10">
    <property type="entry name" value="Zinc/RING finger domain, C3HC4 (zinc finger)"/>
    <property type="match status" value="1"/>
</dbReference>
<keyword evidence="5 8" id="KW-0233">DNA recombination</keyword>
<comment type="similarity">
    <text evidence="8">Belongs to the SLX1 family.</text>
</comment>
<name>A0A9W7XM37_9FUNG</name>
<keyword evidence="6 8" id="KW-0234">DNA repair</keyword>
<evidence type="ECO:0000256" key="9">
    <source>
        <dbReference type="SAM" id="MobiDB-lite"/>
    </source>
</evidence>
<keyword evidence="7 8" id="KW-0539">Nucleus</keyword>
<dbReference type="Proteomes" id="UP001145021">
    <property type="component" value="Unassembled WGS sequence"/>
</dbReference>
<keyword evidence="3 8" id="KW-0227">DNA damage</keyword>
<comment type="caution">
    <text evidence="11">The sequence shown here is derived from an EMBL/GenBank/DDBJ whole genome shotgun (WGS) entry which is preliminary data.</text>
</comment>
<dbReference type="GO" id="GO:0000724">
    <property type="term" value="P:double-strand break repair via homologous recombination"/>
    <property type="evidence" value="ECO:0007669"/>
    <property type="project" value="TreeGrafter"/>
</dbReference>
<dbReference type="Gene3D" id="3.40.1440.10">
    <property type="entry name" value="GIY-YIG endonuclease"/>
    <property type="match status" value="1"/>
</dbReference>
<evidence type="ECO:0000256" key="1">
    <source>
        <dbReference type="ARBA" id="ARBA00022722"/>
    </source>
</evidence>
<dbReference type="InterPro" id="IPR050381">
    <property type="entry name" value="SLX1_endonuclease"/>
</dbReference>
<comment type="subcellular location">
    <subcellularLocation>
        <location evidence="8">Nucleus</location>
    </subcellularLocation>
</comment>
<keyword evidence="2 8" id="KW-0255">Endonuclease</keyword>
<evidence type="ECO:0000256" key="2">
    <source>
        <dbReference type="ARBA" id="ARBA00022759"/>
    </source>
</evidence>
<evidence type="ECO:0000256" key="8">
    <source>
        <dbReference type="HAMAP-Rule" id="MF_03100"/>
    </source>
</evidence>
<dbReference type="InterPro" id="IPR013083">
    <property type="entry name" value="Znf_RING/FYVE/PHD"/>
</dbReference>
<gene>
    <name evidence="11" type="primary">SLX1</name>
    <name evidence="11" type="ORF">LPJ64_001016</name>
</gene>
<dbReference type="CDD" id="cd10455">
    <property type="entry name" value="GIY-YIG_SLX1"/>
    <property type="match status" value="1"/>
</dbReference>
<evidence type="ECO:0000256" key="6">
    <source>
        <dbReference type="ARBA" id="ARBA00023204"/>
    </source>
</evidence>
<reference evidence="11" key="1">
    <citation type="submission" date="2022-07" db="EMBL/GenBank/DDBJ databases">
        <title>Phylogenomic reconstructions and comparative analyses of Kickxellomycotina fungi.</title>
        <authorList>
            <person name="Reynolds N.K."/>
            <person name="Stajich J.E."/>
            <person name="Barry K."/>
            <person name="Grigoriev I.V."/>
            <person name="Crous P."/>
            <person name="Smith M.E."/>
        </authorList>
    </citation>
    <scope>NUCLEOTIDE SEQUENCE</scope>
    <source>
        <strain evidence="11">NBRC 105413</strain>
    </source>
</reference>
<dbReference type="PROSITE" id="PS50164">
    <property type="entry name" value="GIY_YIG"/>
    <property type="match status" value="1"/>
</dbReference>
<comment type="caution">
    <text evidence="8">Lacks conserved residue(s) required for the propagation of feature annotation.</text>
</comment>
<dbReference type="InterPro" id="IPR035901">
    <property type="entry name" value="GIY-YIG_endonuc_sf"/>
</dbReference>
<protein>
    <submittedName>
        <fullName evidence="11">Slx4p interacting protein</fullName>
    </submittedName>
</protein>
<evidence type="ECO:0000256" key="5">
    <source>
        <dbReference type="ARBA" id="ARBA00023172"/>
    </source>
</evidence>
<evidence type="ECO:0000256" key="3">
    <source>
        <dbReference type="ARBA" id="ARBA00022763"/>
    </source>
</evidence>
<dbReference type="GO" id="GO:0008821">
    <property type="term" value="F:crossover junction DNA endonuclease activity"/>
    <property type="evidence" value="ECO:0007669"/>
    <property type="project" value="TreeGrafter"/>
</dbReference>
<dbReference type="GO" id="GO:0033557">
    <property type="term" value="C:Slx1-Slx4 complex"/>
    <property type="evidence" value="ECO:0007669"/>
    <property type="project" value="UniProtKB-UniRule"/>
</dbReference>